<keyword evidence="2" id="KW-1185">Reference proteome</keyword>
<reference evidence="2" key="1">
    <citation type="submission" date="2015-07" db="EMBL/GenBank/DDBJ databases">
        <authorList>
            <person name="Rodrigo-Torres Lidia"/>
            <person name="Arahal R.David."/>
        </authorList>
    </citation>
    <scope>NUCLEOTIDE SEQUENCE [LARGE SCALE GENOMIC DNA]</scope>
    <source>
        <strain evidence="2">CECT 5096</strain>
    </source>
</reference>
<dbReference type="OrthoDB" id="5464610at2"/>
<dbReference type="STRING" id="311410.LA5095_05237"/>
<dbReference type="GeneID" id="97673051"/>
<sequence length="461" mass="52124">MNKQADIHKGLADLLARPLLETIWRRRTHRVPRGVEEVAAGSMTYRSGQEPKPLSDLEEAILIAMTGATGLTMPDRPFQDPETGRLVMAKPNLTMTGRTAGSPDNAQGTHFFLINDSGTYFLRQLPPSSEPFSPELLIERANQAKVRLLDKRLDVEQGGRNFPAYLDSNRLLSNLPGTTILVPVVDLSHQYINGLMYLLTQPDGSRPALVDDRNFYFSAGVKNWVRRKFLNDDIKVPLGVIGSLRTQLEAPLLLQNLFLVAEAMGLGAWIHATISPPVLTGDPKFSDRYGPMLGFDHHIPRWRLPDILRWHVPLPRFANLRSHPVALRHNGEDLIVAKCPPNYANMSDAVDAVLARKFGDGGVYQDRDTFKKIYKGDFGERYLQEAAEYNQDVINCARDVCNYIYDTHGRFPAHCEAIHVPGVWLQVHHVEIPYYEKFFEDGLTDCHRNHDELWDGERDSD</sequence>
<evidence type="ECO:0000313" key="1">
    <source>
        <dbReference type="EMBL" id="CTQ78756.1"/>
    </source>
</evidence>
<name>A0A0M7AWM8_9HYPH</name>
<protein>
    <submittedName>
        <fullName evidence="1">Uncharacterized protein</fullName>
    </submittedName>
</protein>
<dbReference type="RefSeq" id="WP_055120361.1">
    <property type="nucleotide sequence ID" value="NZ_CXWA01000009.1"/>
</dbReference>
<organism evidence="1 2">
    <name type="scientific">Roseibium album</name>
    <dbReference type="NCBI Taxonomy" id="311410"/>
    <lineage>
        <taxon>Bacteria</taxon>
        <taxon>Pseudomonadati</taxon>
        <taxon>Pseudomonadota</taxon>
        <taxon>Alphaproteobacteria</taxon>
        <taxon>Hyphomicrobiales</taxon>
        <taxon>Stappiaceae</taxon>
        <taxon>Roseibium</taxon>
    </lineage>
</organism>
<dbReference type="Proteomes" id="UP000049983">
    <property type="component" value="Unassembled WGS sequence"/>
</dbReference>
<dbReference type="AlphaFoldDB" id="A0A0M7AWM8"/>
<gene>
    <name evidence="1" type="ORF">LA5096_05812</name>
</gene>
<evidence type="ECO:0000313" key="2">
    <source>
        <dbReference type="Proteomes" id="UP000049983"/>
    </source>
</evidence>
<accession>A0A0M7AWM8</accession>
<dbReference type="EMBL" id="CXWC01000015">
    <property type="protein sequence ID" value="CTQ78756.1"/>
    <property type="molecule type" value="Genomic_DNA"/>
</dbReference>
<proteinExistence type="predicted"/>